<keyword evidence="1" id="KW-0805">Transcription regulation</keyword>
<proteinExistence type="predicted"/>
<dbReference type="InterPro" id="IPR046955">
    <property type="entry name" value="PHR1-like"/>
</dbReference>
<feature type="compositionally biased region" description="Polar residues" evidence="5">
    <location>
        <begin position="245"/>
        <end position="255"/>
    </location>
</feature>
<dbReference type="Proteomes" id="UP000823388">
    <property type="component" value="Chromosome 9K"/>
</dbReference>
<dbReference type="SUPFAM" id="SSF46689">
    <property type="entry name" value="Homeodomain-like"/>
    <property type="match status" value="1"/>
</dbReference>
<feature type="compositionally biased region" description="Polar residues" evidence="5">
    <location>
        <begin position="333"/>
        <end position="342"/>
    </location>
</feature>
<keyword evidence="2" id="KW-0238">DNA-binding</keyword>
<gene>
    <name evidence="7" type="ORF">PVAP13_9KG314200</name>
</gene>
<keyword evidence="3" id="KW-0804">Transcription</keyword>
<dbReference type="EMBL" id="CM029053">
    <property type="protein sequence ID" value="KAG2550822.1"/>
    <property type="molecule type" value="Genomic_DNA"/>
</dbReference>
<dbReference type="InterPro" id="IPR001005">
    <property type="entry name" value="SANT/Myb"/>
</dbReference>
<evidence type="ECO:0000259" key="6">
    <source>
        <dbReference type="PROSITE" id="PS51294"/>
    </source>
</evidence>
<dbReference type="AlphaFoldDB" id="A0A8T0NS47"/>
<keyword evidence="8" id="KW-1185">Reference proteome</keyword>
<dbReference type="GO" id="GO:0003677">
    <property type="term" value="F:DNA binding"/>
    <property type="evidence" value="ECO:0007669"/>
    <property type="project" value="UniProtKB-KW"/>
</dbReference>
<feature type="compositionally biased region" description="Basic and acidic residues" evidence="5">
    <location>
        <begin position="284"/>
        <end position="295"/>
    </location>
</feature>
<keyword evidence="4" id="KW-0539">Nucleus</keyword>
<dbReference type="InterPro" id="IPR006447">
    <property type="entry name" value="Myb_dom_plants"/>
</dbReference>
<organism evidence="7 8">
    <name type="scientific">Panicum virgatum</name>
    <name type="common">Blackwell switchgrass</name>
    <dbReference type="NCBI Taxonomy" id="38727"/>
    <lineage>
        <taxon>Eukaryota</taxon>
        <taxon>Viridiplantae</taxon>
        <taxon>Streptophyta</taxon>
        <taxon>Embryophyta</taxon>
        <taxon>Tracheophyta</taxon>
        <taxon>Spermatophyta</taxon>
        <taxon>Magnoliopsida</taxon>
        <taxon>Liliopsida</taxon>
        <taxon>Poales</taxon>
        <taxon>Poaceae</taxon>
        <taxon>PACMAD clade</taxon>
        <taxon>Panicoideae</taxon>
        <taxon>Panicodae</taxon>
        <taxon>Paniceae</taxon>
        <taxon>Panicinae</taxon>
        <taxon>Panicum</taxon>
        <taxon>Panicum sect. Hiantes</taxon>
    </lineage>
</organism>
<dbReference type="NCBIfam" id="TIGR01557">
    <property type="entry name" value="myb_SHAQKYF"/>
    <property type="match status" value="1"/>
</dbReference>
<reference evidence="7" key="1">
    <citation type="submission" date="2020-05" db="EMBL/GenBank/DDBJ databases">
        <title>WGS assembly of Panicum virgatum.</title>
        <authorList>
            <person name="Lovell J.T."/>
            <person name="Jenkins J."/>
            <person name="Shu S."/>
            <person name="Juenger T.E."/>
            <person name="Schmutz J."/>
        </authorList>
    </citation>
    <scope>NUCLEOTIDE SEQUENCE</scope>
    <source>
        <strain evidence="7">AP13</strain>
    </source>
</reference>
<evidence type="ECO:0000313" key="8">
    <source>
        <dbReference type="Proteomes" id="UP000823388"/>
    </source>
</evidence>
<dbReference type="PANTHER" id="PTHR31314:SF171">
    <property type="entry name" value="HTH MYB-TYPE DOMAIN-CONTAINING PROTEIN"/>
    <property type="match status" value="1"/>
</dbReference>
<name>A0A8T0NS47_PANVG</name>
<feature type="compositionally biased region" description="Low complexity" evidence="5">
    <location>
        <begin position="296"/>
        <end position="308"/>
    </location>
</feature>
<evidence type="ECO:0000256" key="1">
    <source>
        <dbReference type="ARBA" id="ARBA00023015"/>
    </source>
</evidence>
<evidence type="ECO:0000256" key="4">
    <source>
        <dbReference type="ARBA" id="ARBA00023242"/>
    </source>
</evidence>
<dbReference type="Pfam" id="PF00249">
    <property type="entry name" value="Myb_DNA-binding"/>
    <property type="match status" value="1"/>
</dbReference>
<sequence length="342" mass="37705">MERAMAPGRERVEGAVRPYNRSKVPRLRWTPDLHRRFVHAIHRLGGQHKATPKRVLQLMGVGGLTISHVKSHLQMYRNMRTDYLDIKEMQQVVDPAQMFAGGVRVWTDMAEQDHQGYYCWCCCYSQKESLLLHDLQLKRSISQMDTTQKARLQVQLQGTRRDGDVSSFGMRGGLSDYHHQAGVGYHCCARAMVHGGQQLRSRAWRCPTPTPTVAADNGGEQHAAPAPGTLPGPLRFLQEGESMCAHSSTAPNNRWPTAVKKRGGEGRESSPPLSLTLDSGFCGSRDEDGSGRRDSQGSSSASSAPTGSAGRGCSGQHSGRGRISLDLSLSMPMYTQTRNQSY</sequence>
<evidence type="ECO:0000256" key="2">
    <source>
        <dbReference type="ARBA" id="ARBA00023125"/>
    </source>
</evidence>
<dbReference type="FunFam" id="1.10.10.60:FF:000002">
    <property type="entry name" value="Myb family transcription factor"/>
    <property type="match status" value="1"/>
</dbReference>
<dbReference type="InterPro" id="IPR017930">
    <property type="entry name" value="Myb_dom"/>
</dbReference>
<dbReference type="PROSITE" id="PS51294">
    <property type="entry name" value="HTH_MYB"/>
    <property type="match status" value="1"/>
</dbReference>
<evidence type="ECO:0000256" key="3">
    <source>
        <dbReference type="ARBA" id="ARBA00023163"/>
    </source>
</evidence>
<dbReference type="Gene3D" id="1.10.10.60">
    <property type="entry name" value="Homeodomain-like"/>
    <property type="match status" value="1"/>
</dbReference>
<evidence type="ECO:0000256" key="5">
    <source>
        <dbReference type="SAM" id="MobiDB-lite"/>
    </source>
</evidence>
<accession>A0A8T0NS47</accession>
<dbReference type="InterPro" id="IPR009057">
    <property type="entry name" value="Homeodomain-like_sf"/>
</dbReference>
<feature type="region of interest" description="Disordered" evidence="5">
    <location>
        <begin position="210"/>
        <end position="342"/>
    </location>
</feature>
<comment type="caution">
    <text evidence="7">The sequence shown here is derived from an EMBL/GenBank/DDBJ whole genome shotgun (WGS) entry which is preliminary data.</text>
</comment>
<protein>
    <recommendedName>
        <fullName evidence="6">HTH myb-type domain-containing protein</fullName>
    </recommendedName>
</protein>
<evidence type="ECO:0000313" key="7">
    <source>
        <dbReference type="EMBL" id="KAG2550822.1"/>
    </source>
</evidence>
<dbReference type="PANTHER" id="PTHR31314">
    <property type="entry name" value="MYB FAMILY TRANSCRIPTION FACTOR PHL7-LIKE"/>
    <property type="match status" value="1"/>
</dbReference>
<feature type="compositionally biased region" description="Low complexity" evidence="5">
    <location>
        <begin position="223"/>
        <end position="234"/>
    </location>
</feature>
<dbReference type="GO" id="GO:0003700">
    <property type="term" value="F:DNA-binding transcription factor activity"/>
    <property type="evidence" value="ECO:0007669"/>
    <property type="project" value="InterPro"/>
</dbReference>
<feature type="domain" description="HTH myb-type" evidence="6">
    <location>
        <begin position="21"/>
        <end position="81"/>
    </location>
</feature>